<dbReference type="HOGENOM" id="CLU_056545_1_0_3"/>
<dbReference type="eggNOG" id="COG1808">
    <property type="taxonomic scope" value="Bacteria"/>
</dbReference>
<feature type="transmembrane region" description="Helical" evidence="1">
    <location>
        <begin position="119"/>
        <end position="142"/>
    </location>
</feature>
<evidence type="ECO:0000256" key="1">
    <source>
        <dbReference type="SAM" id="Phobius"/>
    </source>
</evidence>
<dbReference type="STRING" id="292563.Cyast_0335"/>
<dbReference type="AlphaFoldDB" id="K9YIU0"/>
<dbReference type="Proteomes" id="UP000010483">
    <property type="component" value="Chromosome"/>
</dbReference>
<dbReference type="BioCyc" id="CSTA292563:G1353-338-MONOMER"/>
<evidence type="ECO:0000313" key="3">
    <source>
        <dbReference type="Proteomes" id="UP000010483"/>
    </source>
</evidence>
<dbReference type="Pfam" id="PF04087">
    <property type="entry name" value="DUF389"/>
    <property type="match status" value="1"/>
</dbReference>
<feature type="transmembrane region" description="Helical" evidence="1">
    <location>
        <begin position="184"/>
        <end position="208"/>
    </location>
</feature>
<dbReference type="PANTHER" id="PTHR20992:SF9">
    <property type="entry name" value="AT15442P-RELATED"/>
    <property type="match status" value="1"/>
</dbReference>
<gene>
    <name evidence="2" type="ordered locus">Cyast_0335</name>
</gene>
<keyword evidence="3" id="KW-1185">Reference proteome</keyword>
<dbReference type="EMBL" id="CP003940">
    <property type="protein sequence ID" value="AFZ46315.1"/>
    <property type="molecule type" value="Genomic_DNA"/>
</dbReference>
<organism evidence="2 3">
    <name type="scientific">Cyanobacterium stanieri (strain ATCC 29140 / PCC 7202)</name>
    <dbReference type="NCBI Taxonomy" id="292563"/>
    <lineage>
        <taxon>Bacteria</taxon>
        <taxon>Bacillati</taxon>
        <taxon>Cyanobacteriota</taxon>
        <taxon>Cyanophyceae</taxon>
        <taxon>Oscillatoriophycideae</taxon>
        <taxon>Chroococcales</taxon>
        <taxon>Geminocystaceae</taxon>
        <taxon>Cyanobacterium</taxon>
    </lineage>
</organism>
<keyword evidence="1" id="KW-0472">Membrane</keyword>
<dbReference type="InterPro" id="IPR005240">
    <property type="entry name" value="DUF389"/>
</dbReference>
<keyword evidence="1" id="KW-1133">Transmembrane helix</keyword>
<evidence type="ECO:0000313" key="2">
    <source>
        <dbReference type="EMBL" id="AFZ46315.1"/>
    </source>
</evidence>
<feature type="transmembrane region" description="Helical" evidence="1">
    <location>
        <begin position="214"/>
        <end position="235"/>
    </location>
</feature>
<name>K9YIU0_CYASC</name>
<dbReference type="PANTHER" id="PTHR20992">
    <property type="entry name" value="AT15442P-RELATED"/>
    <property type="match status" value="1"/>
</dbReference>
<protein>
    <recommendedName>
        <fullName evidence="4">Hydrophobic domain protein</fullName>
    </recommendedName>
</protein>
<sequence length="390" mass="42951">MMNPSNLKQQVQSFVDEWLNRKKVRAVWRWIKLSVNRILPRVSATRIAKLHQELNDDSTWGVDYILCTVASCLIASFGLLSNSAAVIIGAMIVAPLMLPLRGLAFSACEADLRLFNKSIFSLVGATLVSLLLSWFIALVVALPDVGSEIIARTQPTLIDLGIAISAGLISGFGKVRSGISETLAGTAIAVALMPPLCVVGISLAGGLYPYAMGAFLLYITNLLGITLSCMVAFILSGYTKATKALGWASVMTAFLLIPLGASFFQLIQQQQIEKEINRQLANETITVGQDVESVRVGIIWTQNPPLINVTMQTDKEITSRQVELVRDYVSLRMNRDFELVFYIVPVRRVTRETEMEIAPDSSTIFQDFDPDTDFSIPQRDNPPRFTPFSN</sequence>
<feature type="transmembrane region" description="Helical" evidence="1">
    <location>
        <begin position="86"/>
        <end position="107"/>
    </location>
</feature>
<reference evidence="3" key="1">
    <citation type="journal article" date="2013" name="Proc. Natl. Acad. Sci. U.S.A.">
        <title>Improving the coverage of the cyanobacterial phylum using diversity-driven genome sequencing.</title>
        <authorList>
            <person name="Shih P.M."/>
            <person name="Wu D."/>
            <person name="Latifi A."/>
            <person name="Axen S.D."/>
            <person name="Fewer D.P."/>
            <person name="Talla E."/>
            <person name="Calteau A."/>
            <person name="Cai F."/>
            <person name="Tandeau de Marsac N."/>
            <person name="Rippka R."/>
            <person name="Herdman M."/>
            <person name="Sivonen K."/>
            <person name="Coursin T."/>
            <person name="Laurent T."/>
            <person name="Goodwin L."/>
            <person name="Nolan M."/>
            <person name="Davenport K.W."/>
            <person name="Han C.S."/>
            <person name="Rubin E.M."/>
            <person name="Eisen J.A."/>
            <person name="Woyke T."/>
            <person name="Gugger M."/>
            <person name="Kerfeld C.A."/>
        </authorList>
    </citation>
    <scope>NUCLEOTIDE SEQUENCE [LARGE SCALE GENOMIC DNA]</scope>
    <source>
        <strain evidence="3">ATCC 29140 / PCC 7202</strain>
    </source>
</reference>
<evidence type="ECO:0008006" key="4">
    <source>
        <dbReference type="Google" id="ProtNLM"/>
    </source>
</evidence>
<keyword evidence="1" id="KW-0812">Transmembrane</keyword>
<accession>K9YIU0</accession>
<feature type="transmembrane region" description="Helical" evidence="1">
    <location>
        <begin position="61"/>
        <end position="80"/>
    </location>
</feature>
<dbReference type="PATRIC" id="fig|292563.3.peg.351"/>
<feature type="transmembrane region" description="Helical" evidence="1">
    <location>
        <begin position="247"/>
        <end position="267"/>
    </location>
</feature>
<dbReference type="KEGG" id="csn:Cyast_0335"/>
<proteinExistence type="predicted"/>
<feature type="transmembrane region" description="Helical" evidence="1">
    <location>
        <begin position="154"/>
        <end position="172"/>
    </location>
</feature>